<feature type="region of interest" description="Disordered" evidence="1">
    <location>
        <begin position="185"/>
        <end position="243"/>
    </location>
</feature>
<keyword evidence="2" id="KW-0732">Signal</keyword>
<feature type="signal peptide" evidence="2">
    <location>
        <begin position="1"/>
        <end position="19"/>
    </location>
</feature>
<feature type="chain" id="PRO_5007871014" evidence="2">
    <location>
        <begin position="20"/>
        <end position="270"/>
    </location>
</feature>
<proteinExistence type="predicted"/>
<dbReference type="AlphaFoldDB" id="A0A166B2K7"/>
<name>A0A166B2K7_EXIGL</name>
<evidence type="ECO:0000256" key="1">
    <source>
        <dbReference type="SAM" id="MobiDB-lite"/>
    </source>
</evidence>
<sequence>MKFTAVAAVVLYASAAVIAAPVPVASPSAGPMYSTSTSLSSAVVVVVVCERALTDPFSPLFPADALSTRNAPPPPADSNTVVVQGLLGSLPLVGGLLDSLLGTVKGLLPAPLLSTLYGLPIVGDLLGVLDVDGAAPPANATTPLAAEEAEIGSVESMLIAAASELSSVLASVSSVAASESAAAAAADATDSPSMTSTSTMTDAPAPTTTDAAQDVDETTTSASGTETSSSKTPAKSASAESVAAAGAKDVEFTLKGHIGGEPEKQASYGM</sequence>
<dbReference type="EMBL" id="KV425931">
    <property type="protein sequence ID" value="KZV97359.1"/>
    <property type="molecule type" value="Genomic_DNA"/>
</dbReference>
<evidence type="ECO:0000313" key="4">
    <source>
        <dbReference type="Proteomes" id="UP000077266"/>
    </source>
</evidence>
<organism evidence="3 4">
    <name type="scientific">Exidia glandulosa HHB12029</name>
    <dbReference type="NCBI Taxonomy" id="1314781"/>
    <lineage>
        <taxon>Eukaryota</taxon>
        <taxon>Fungi</taxon>
        <taxon>Dikarya</taxon>
        <taxon>Basidiomycota</taxon>
        <taxon>Agaricomycotina</taxon>
        <taxon>Agaricomycetes</taxon>
        <taxon>Auriculariales</taxon>
        <taxon>Exidiaceae</taxon>
        <taxon>Exidia</taxon>
    </lineage>
</organism>
<protein>
    <submittedName>
        <fullName evidence="3">Uncharacterized protein</fullName>
    </submittedName>
</protein>
<dbReference type="Proteomes" id="UP000077266">
    <property type="component" value="Unassembled WGS sequence"/>
</dbReference>
<dbReference type="InParanoid" id="A0A166B2K7"/>
<accession>A0A166B2K7</accession>
<evidence type="ECO:0000256" key="2">
    <source>
        <dbReference type="SAM" id="SignalP"/>
    </source>
</evidence>
<keyword evidence="4" id="KW-1185">Reference proteome</keyword>
<gene>
    <name evidence="3" type="ORF">EXIGLDRAFT_378764</name>
</gene>
<reference evidence="3 4" key="1">
    <citation type="journal article" date="2016" name="Mol. Biol. Evol.">
        <title>Comparative Genomics of Early-Diverging Mushroom-Forming Fungi Provides Insights into the Origins of Lignocellulose Decay Capabilities.</title>
        <authorList>
            <person name="Nagy L.G."/>
            <person name="Riley R."/>
            <person name="Tritt A."/>
            <person name="Adam C."/>
            <person name="Daum C."/>
            <person name="Floudas D."/>
            <person name="Sun H."/>
            <person name="Yadav J.S."/>
            <person name="Pangilinan J."/>
            <person name="Larsson K.H."/>
            <person name="Matsuura K."/>
            <person name="Barry K."/>
            <person name="Labutti K."/>
            <person name="Kuo R."/>
            <person name="Ohm R.A."/>
            <person name="Bhattacharya S.S."/>
            <person name="Shirouzu T."/>
            <person name="Yoshinaga Y."/>
            <person name="Martin F.M."/>
            <person name="Grigoriev I.V."/>
            <person name="Hibbett D.S."/>
        </authorList>
    </citation>
    <scope>NUCLEOTIDE SEQUENCE [LARGE SCALE GENOMIC DNA]</scope>
    <source>
        <strain evidence="3 4">HHB12029</strain>
    </source>
</reference>
<evidence type="ECO:0000313" key="3">
    <source>
        <dbReference type="EMBL" id="KZV97359.1"/>
    </source>
</evidence>